<keyword evidence="2" id="KW-1133">Transmembrane helix</keyword>
<feature type="transmembrane region" description="Helical" evidence="2">
    <location>
        <begin position="308"/>
        <end position="329"/>
    </location>
</feature>
<evidence type="ECO:0000313" key="4">
    <source>
        <dbReference type="Proteomes" id="UP000502508"/>
    </source>
</evidence>
<dbReference type="RefSeq" id="WP_232072397.1">
    <property type="nucleotide sequence ID" value="NZ_AP022870.1"/>
</dbReference>
<evidence type="ECO:0000256" key="2">
    <source>
        <dbReference type="SAM" id="Phobius"/>
    </source>
</evidence>
<dbReference type="AlphaFoldDB" id="A0A6F8Y6F8"/>
<feature type="region of interest" description="Disordered" evidence="1">
    <location>
        <begin position="337"/>
        <end position="367"/>
    </location>
</feature>
<feature type="compositionally biased region" description="Low complexity" evidence="1">
    <location>
        <begin position="339"/>
        <end position="351"/>
    </location>
</feature>
<dbReference type="Proteomes" id="UP000502508">
    <property type="component" value="Chromosome"/>
</dbReference>
<name>A0A6F8Y6F8_9ACTN</name>
<keyword evidence="4" id="KW-1185">Reference proteome</keyword>
<gene>
    <name evidence="3" type="ORF">Pflav_081120</name>
</gene>
<keyword evidence="2" id="KW-0472">Membrane</keyword>
<evidence type="ECO:0000313" key="3">
    <source>
        <dbReference type="EMBL" id="BCB81702.1"/>
    </source>
</evidence>
<reference evidence="3 4" key="1">
    <citation type="submission" date="2020-03" db="EMBL/GenBank/DDBJ databases">
        <title>Whole genome shotgun sequence of Phytohabitans flavus NBRC 107702.</title>
        <authorList>
            <person name="Komaki H."/>
            <person name="Tamura T."/>
        </authorList>
    </citation>
    <scope>NUCLEOTIDE SEQUENCE [LARGE SCALE GENOMIC DNA]</scope>
    <source>
        <strain evidence="3 4">NBRC 107702</strain>
    </source>
</reference>
<protein>
    <submittedName>
        <fullName evidence="3">Uncharacterized protein</fullName>
    </submittedName>
</protein>
<reference evidence="3 4" key="2">
    <citation type="submission" date="2020-03" db="EMBL/GenBank/DDBJ databases">
        <authorList>
            <person name="Ichikawa N."/>
            <person name="Kimura A."/>
            <person name="Kitahashi Y."/>
            <person name="Uohara A."/>
        </authorList>
    </citation>
    <scope>NUCLEOTIDE SEQUENCE [LARGE SCALE GENOMIC DNA]</scope>
    <source>
        <strain evidence="3 4">NBRC 107702</strain>
    </source>
</reference>
<dbReference type="EMBL" id="AP022870">
    <property type="protein sequence ID" value="BCB81702.1"/>
    <property type="molecule type" value="Genomic_DNA"/>
</dbReference>
<keyword evidence="2" id="KW-0812">Transmembrane</keyword>
<sequence>MSAATPSAPTRVSLLRPLLVFALLIPVGVLFGQAWQGQSDRLSFAAKERHGIEYLTTLGQVTTALTDAQSAAVAGRQVDRAAVTRAVDATTAVDDRLGEDLRTSERWSGLRVKIEALASVPPGDRGRIYDAYGEVTDLLLALYGKVRENSQLIRDPEADTYFLQDGAAEELPESVVAAGRFADLVVLAARRPASERAAAISDLNAARSGVLDPAADLADDLQSAVDSTESRTLGGNLLSRLDRFRRSMDGLAASAGSLDGRSSLPPTDRLNSARVEMQAAASELSNSILAELDVLIADRQSSVRGERVISLAAFALAVLGCAVPILLALARRRRRRRPFGGPHRPAPARAAAQERNESEWEPVGAAR</sequence>
<dbReference type="KEGG" id="pfla:Pflav_081120"/>
<accession>A0A6F8Y6F8</accession>
<evidence type="ECO:0000256" key="1">
    <source>
        <dbReference type="SAM" id="MobiDB-lite"/>
    </source>
</evidence>
<proteinExistence type="predicted"/>
<organism evidence="3 4">
    <name type="scientific">Phytohabitans flavus</name>
    <dbReference type="NCBI Taxonomy" id="1076124"/>
    <lineage>
        <taxon>Bacteria</taxon>
        <taxon>Bacillati</taxon>
        <taxon>Actinomycetota</taxon>
        <taxon>Actinomycetes</taxon>
        <taxon>Micromonosporales</taxon>
        <taxon>Micromonosporaceae</taxon>
    </lineage>
</organism>